<dbReference type="InterPro" id="IPR021834">
    <property type="entry name" value="DUF3426"/>
</dbReference>
<keyword evidence="5" id="KW-1185">Reference proteome</keyword>
<evidence type="ECO:0000313" key="4">
    <source>
        <dbReference type="EMBL" id="MDR4125139.1"/>
    </source>
</evidence>
<gene>
    <name evidence="4" type="ORF">Q8947_03955</name>
</gene>
<accession>A0ABU1D3Y7</accession>
<feature type="region of interest" description="Disordered" evidence="1">
    <location>
        <begin position="48"/>
        <end position="99"/>
    </location>
</feature>
<keyword evidence="2" id="KW-1133">Transmembrane helix</keyword>
<name>A0ABU1D3Y7_9BURK</name>
<organism evidence="4 5">
    <name type="scientific">Yanghanlia caeni</name>
    <dbReference type="NCBI Taxonomy" id="3064283"/>
    <lineage>
        <taxon>Bacteria</taxon>
        <taxon>Pseudomonadati</taxon>
        <taxon>Pseudomonadota</taxon>
        <taxon>Betaproteobacteria</taxon>
        <taxon>Burkholderiales</taxon>
        <taxon>Alcaligenaceae</taxon>
        <taxon>Yanghanlia</taxon>
    </lineage>
</organism>
<protein>
    <submittedName>
        <fullName evidence="4">DUF3426 domain-containing protein</fullName>
    </submittedName>
</protein>
<reference evidence="4 5" key="1">
    <citation type="submission" date="2023-08" db="EMBL/GenBank/DDBJ databases">
        <title>Alcaligenaceae gen. nov., a novel taxon isolated from the sludge of Yixing Pesticide Factory.</title>
        <authorList>
            <person name="Ruan L."/>
        </authorList>
    </citation>
    <scope>NUCLEOTIDE SEQUENCE [LARGE SCALE GENOMIC DNA]</scope>
    <source>
        <strain evidence="4 5">LG-2</strain>
    </source>
</reference>
<feature type="domain" description="Zinc finger/thioredoxin putative" evidence="3">
    <location>
        <begin position="3"/>
        <end position="39"/>
    </location>
</feature>
<sequence length="364" mass="39665">MELTTRCPHCHTAFAVTLEQLQLRKGYIRCIQCAHIFDAYEAVVPESRLPESRPPQQRHLSVAKPVSAVPPPVAPAGSRAPAPPSPDPFYIPPPEQTPLETRTPARPFSVGSAAPAADGEPAFRTPVIPVAADTGRPSGPYVPERAAGVQAPDAERFAIGNSEADAVDGAIDASSDDALYIEPRAGHRSRGRPELFDGVQRRRGWLTLVWGILCIIGLATLLLQGVYVYRAQLANNFPQLRPMLEQACERLGCYVAYDRQIDAIAITRSALRASAAPQDDVSNLTLEVTLRNTFDRPQEWPTLVLDLKDASGAVVVRRNLPPGTWVPPQLRDGPFPEGRELTVELPVAVRGLQANGYQLDKFFP</sequence>
<evidence type="ECO:0000313" key="5">
    <source>
        <dbReference type="Proteomes" id="UP001232156"/>
    </source>
</evidence>
<comment type="caution">
    <text evidence="4">The sequence shown here is derived from an EMBL/GenBank/DDBJ whole genome shotgun (WGS) entry which is preliminary data.</text>
</comment>
<dbReference type="RefSeq" id="WP_347286512.1">
    <property type="nucleotide sequence ID" value="NZ_JAUZQE010000006.1"/>
</dbReference>
<evidence type="ECO:0000259" key="3">
    <source>
        <dbReference type="Pfam" id="PF13719"/>
    </source>
</evidence>
<dbReference type="Pfam" id="PF11906">
    <property type="entry name" value="DUF3426"/>
    <property type="match status" value="1"/>
</dbReference>
<proteinExistence type="predicted"/>
<dbReference type="Proteomes" id="UP001232156">
    <property type="component" value="Unassembled WGS sequence"/>
</dbReference>
<feature type="transmembrane region" description="Helical" evidence="2">
    <location>
        <begin position="205"/>
        <end position="229"/>
    </location>
</feature>
<dbReference type="EMBL" id="JAUZQE010000006">
    <property type="protein sequence ID" value="MDR4125139.1"/>
    <property type="molecule type" value="Genomic_DNA"/>
</dbReference>
<evidence type="ECO:0000256" key="1">
    <source>
        <dbReference type="SAM" id="MobiDB-lite"/>
    </source>
</evidence>
<feature type="compositionally biased region" description="Pro residues" evidence="1">
    <location>
        <begin position="81"/>
        <end position="96"/>
    </location>
</feature>
<keyword evidence="2" id="KW-0472">Membrane</keyword>
<dbReference type="Pfam" id="PF13719">
    <property type="entry name" value="Zn_ribbon_5"/>
    <property type="match status" value="1"/>
</dbReference>
<keyword evidence="2" id="KW-0812">Transmembrane</keyword>
<dbReference type="InterPro" id="IPR011723">
    <property type="entry name" value="Znf/thioredoxin_put"/>
</dbReference>
<dbReference type="NCBIfam" id="TIGR02098">
    <property type="entry name" value="MJ0042_CXXC"/>
    <property type="match status" value="1"/>
</dbReference>
<evidence type="ECO:0000256" key="2">
    <source>
        <dbReference type="SAM" id="Phobius"/>
    </source>
</evidence>